<evidence type="ECO:0000256" key="4">
    <source>
        <dbReference type="ARBA" id="ARBA00023125"/>
    </source>
</evidence>
<dbReference type="STRING" id="324602.Caur_3642"/>
<dbReference type="InParanoid" id="A9WB32"/>
<dbReference type="EMBL" id="CP000909">
    <property type="protein sequence ID" value="ABY36825.1"/>
    <property type="molecule type" value="Genomic_DNA"/>
</dbReference>
<proteinExistence type="predicted"/>
<evidence type="ECO:0000256" key="2">
    <source>
        <dbReference type="ARBA" id="ARBA00023012"/>
    </source>
</evidence>
<feature type="DNA-binding region" description="OmpR/PhoB-type" evidence="7">
    <location>
        <begin position="137"/>
        <end position="233"/>
    </location>
</feature>
<dbReference type="InterPro" id="IPR036388">
    <property type="entry name" value="WH-like_DNA-bd_sf"/>
</dbReference>
<evidence type="ECO:0000256" key="1">
    <source>
        <dbReference type="ARBA" id="ARBA00022553"/>
    </source>
</evidence>
<keyword evidence="4 7" id="KW-0238">DNA-binding</keyword>
<dbReference type="GO" id="GO:0032993">
    <property type="term" value="C:protein-DNA complex"/>
    <property type="evidence" value="ECO:0000318"/>
    <property type="project" value="GO_Central"/>
</dbReference>
<evidence type="ECO:0000256" key="5">
    <source>
        <dbReference type="ARBA" id="ARBA00023163"/>
    </source>
</evidence>
<dbReference type="AlphaFoldDB" id="A9WB32"/>
<dbReference type="GO" id="GO:0006355">
    <property type="term" value="P:regulation of DNA-templated transcription"/>
    <property type="evidence" value="ECO:0000318"/>
    <property type="project" value="GO_Central"/>
</dbReference>
<dbReference type="PANTHER" id="PTHR48111:SF21">
    <property type="entry name" value="DNA-BINDING DUAL MASTER TRANSCRIPTIONAL REGULATOR RPAA"/>
    <property type="match status" value="1"/>
</dbReference>
<dbReference type="EnsemblBacteria" id="ABY36825">
    <property type="protein sequence ID" value="ABY36825"/>
    <property type="gene ID" value="Caur_3642"/>
</dbReference>
<keyword evidence="2" id="KW-0902">Two-component regulatory system</keyword>
<keyword evidence="1" id="KW-0597">Phosphoprotein</keyword>
<dbReference type="Proteomes" id="UP000002008">
    <property type="component" value="Chromosome"/>
</dbReference>
<evidence type="ECO:0000256" key="7">
    <source>
        <dbReference type="PROSITE-ProRule" id="PRU01091"/>
    </source>
</evidence>
<dbReference type="InterPro" id="IPR039420">
    <property type="entry name" value="WalR-like"/>
</dbReference>
<organism evidence="10 11">
    <name type="scientific">Chloroflexus aurantiacus (strain ATCC 29366 / DSM 635 / J-10-fl)</name>
    <dbReference type="NCBI Taxonomy" id="324602"/>
    <lineage>
        <taxon>Bacteria</taxon>
        <taxon>Bacillati</taxon>
        <taxon>Chloroflexota</taxon>
        <taxon>Chloroflexia</taxon>
        <taxon>Chloroflexales</taxon>
        <taxon>Chloroflexineae</taxon>
        <taxon>Chloroflexaceae</taxon>
        <taxon>Chloroflexus</taxon>
    </lineage>
</organism>
<evidence type="ECO:0000256" key="6">
    <source>
        <dbReference type="PROSITE-ProRule" id="PRU00169"/>
    </source>
</evidence>
<sequence length="233" mass="26288">MYGLAMMETIKALHMSVPYGVVIGGLGEYADEYLLPIFIASGYQIWITRGAATLYDTLSRQIDLALVSIPDQSYLDQIPALLKQWQGVFMLIGPRNDQLVVESFAHGVDDYIARPFRTDELLARVRAQLRRRQRYLPLPFTAGPFTFDLAARTISFRDQPLDLDLPAFALLTVLAEAPTRRFTSTELLTLVWGRGQANNLSLLESTWQRVRQQIEGDESVLVGDITREVALLQ</sequence>
<dbReference type="GO" id="GO:0000156">
    <property type="term" value="F:phosphorelay response regulator activity"/>
    <property type="evidence" value="ECO:0000318"/>
    <property type="project" value="GO_Central"/>
</dbReference>
<dbReference type="eggNOG" id="COG0745">
    <property type="taxonomic scope" value="Bacteria"/>
</dbReference>
<keyword evidence="5" id="KW-0804">Transcription</keyword>
<dbReference type="GO" id="GO:0000976">
    <property type="term" value="F:transcription cis-regulatory region binding"/>
    <property type="evidence" value="ECO:0000318"/>
    <property type="project" value="GO_Central"/>
</dbReference>
<gene>
    <name evidence="10" type="ordered locus">Caur_3642</name>
</gene>
<dbReference type="Gene3D" id="6.10.250.690">
    <property type="match status" value="1"/>
</dbReference>
<evidence type="ECO:0000313" key="11">
    <source>
        <dbReference type="Proteomes" id="UP000002008"/>
    </source>
</evidence>
<evidence type="ECO:0000259" key="9">
    <source>
        <dbReference type="PROSITE" id="PS51755"/>
    </source>
</evidence>
<feature type="domain" description="OmpR/PhoB-type" evidence="9">
    <location>
        <begin position="137"/>
        <end position="233"/>
    </location>
</feature>
<accession>A9WB32</accession>
<dbReference type="PANTHER" id="PTHR48111">
    <property type="entry name" value="REGULATOR OF RPOS"/>
    <property type="match status" value="1"/>
</dbReference>
<evidence type="ECO:0000313" key="10">
    <source>
        <dbReference type="EMBL" id="ABY36825.1"/>
    </source>
</evidence>
<name>A9WB32_CHLAA</name>
<dbReference type="GO" id="GO:0005829">
    <property type="term" value="C:cytosol"/>
    <property type="evidence" value="ECO:0000318"/>
    <property type="project" value="GO_Central"/>
</dbReference>
<evidence type="ECO:0000259" key="8">
    <source>
        <dbReference type="PROSITE" id="PS50110"/>
    </source>
</evidence>
<dbReference type="Gene3D" id="1.10.10.10">
    <property type="entry name" value="Winged helix-like DNA-binding domain superfamily/Winged helix DNA-binding domain"/>
    <property type="match status" value="1"/>
</dbReference>
<keyword evidence="11" id="KW-1185">Reference proteome</keyword>
<evidence type="ECO:0000256" key="3">
    <source>
        <dbReference type="ARBA" id="ARBA00023015"/>
    </source>
</evidence>
<dbReference type="SUPFAM" id="SSF46894">
    <property type="entry name" value="C-terminal effector domain of the bipartite response regulators"/>
    <property type="match status" value="1"/>
</dbReference>
<dbReference type="InterPro" id="IPR001789">
    <property type="entry name" value="Sig_transdc_resp-reg_receiver"/>
</dbReference>
<reference evidence="11" key="1">
    <citation type="journal article" date="2011" name="BMC Genomics">
        <title>Complete genome sequence of the filamentous anoxygenic phototrophic bacterium Chloroflexus aurantiacus.</title>
        <authorList>
            <person name="Tang K.H."/>
            <person name="Barry K."/>
            <person name="Chertkov O."/>
            <person name="Dalin E."/>
            <person name="Han C.S."/>
            <person name="Hauser L.J."/>
            <person name="Honchak B.M."/>
            <person name="Karbach L.E."/>
            <person name="Land M.L."/>
            <person name="Lapidus A."/>
            <person name="Larimer F.W."/>
            <person name="Mikhailova N."/>
            <person name="Pitluck S."/>
            <person name="Pierson B.K."/>
            <person name="Blankenship R.E."/>
        </authorList>
    </citation>
    <scope>NUCLEOTIDE SEQUENCE [LARGE SCALE GENOMIC DNA]</scope>
    <source>
        <strain evidence="11">ATCC 29366 / DSM 635 / J-10-fl</strain>
    </source>
</reference>
<dbReference type="Pfam" id="PF00486">
    <property type="entry name" value="Trans_reg_C"/>
    <property type="match status" value="1"/>
</dbReference>
<dbReference type="SUPFAM" id="SSF52172">
    <property type="entry name" value="CheY-like"/>
    <property type="match status" value="1"/>
</dbReference>
<dbReference type="KEGG" id="cau:Caur_3642"/>
<keyword evidence="3" id="KW-0805">Transcription regulation</keyword>
<comment type="caution">
    <text evidence="6">Lacks conserved residue(s) required for the propagation of feature annotation.</text>
</comment>
<dbReference type="PROSITE" id="PS51755">
    <property type="entry name" value="OMPR_PHOB"/>
    <property type="match status" value="1"/>
</dbReference>
<dbReference type="InterPro" id="IPR016032">
    <property type="entry name" value="Sig_transdc_resp-reg_C-effctor"/>
</dbReference>
<protein>
    <submittedName>
        <fullName evidence="10">Response regulator-like protein</fullName>
    </submittedName>
</protein>
<dbReference type="PROSITE" id="PS50110">
    <property type="entry name" value="RESPONSE_REGULATORY"/>
    <property type="match status" value="1"/>
</dbReference>
<feature type="domain" description="Response regulatory" evidence="8">
    <location>
        <begin position="1"/>
        <end position="129"/>
    </location>
</feature>
<dbReference type="HOGENOM" id="CLU_1243490_0_0_0"/>
<dbReference type="InterPro" id="IPR011006">
    <property type="entry name" value="CheY-like_superfamily"/>
</dbReference>
<dbReference type="InterPro" id="IPR001867">
    <property type="entry name" value="OmpR/PhoB-type_DNA-bd"/>
</dbReference>
<dbReference type="PATRIC" id="fig|324602.8.peg.4096"/>